<evidence type="ECO:0000313" key="2">
    <source>
        <dbReference type="Proteomes" id="UP001055879"/>
    </source>
</evidence>
<accession>A0ACB8XM60</accession>
<keyword evidence="2" id="KW-1185">Reference proteome</keyword>
<organism evidence="1 2">
    <name type="scientific">Arctium lappa</name>
    <name type="common">Greater burdock</name>
    <name type="synonym">Lappa major</name>
    <dbReference type="NCBI Taxonomy" id="4217"/>
    <lineage>
        <taxon>Eukaryota</taxon>
        <taxon>Viridiplantae</taxon>
        <taxon>Streptophyta</taxon>
        <taxon>Embryophyta</taxon>
        <taxon>Tracheophyta</taxon>
        <taxon>Spermatophyta</taxon>
        <taxon>Magnoliopsida</taxon>
        <taxon>eudicotyledons</taxon>
        <taxon>Gunneridae</taxon>
        <taxon>Pentapetalae</taxon>
        <taxon>asterids</taxon>
        <taxon>campanulids</taxon>
        <taxon>Asterales</taxon>
        <taxon>Asteraceae</taxon>
        <taxon>Carduoideae</taxon>
        <taxon>Cardueae</taxon>
        <taxon>Arctiinae</taxon>
        <taxon>Arctium</taxon>
    </lineage>
</organism>
<comment type="caution">
    <text evidence="1">The sequence shown here is derived from an EMBL/GenBank/DDBJ whole genome shotgun (WGS) entry which is preliminary data.</text>
</comment>
<dbReference type="Proteomes" id="UP001055879">
    <property type="component" value="Linkage Group LG16"/>
</dbReference>
<gene>
    <name evidence="1" type="ORF">L6452_40546</name>
</gene>
<proteinExistence type="predicted"/>
<dbReference type="EMBL" id="CM042062">
    <property type="protein sequence ID" value="KAI3669314.1"/>
    <property type="molecule type" value="Genomic_DNA"/>
</dbReference>
<evidence type="ECO:0000313" key="1">
    <source>
        <dbReference type="EMBL" id="KAI3669314.1"/>
    </source>
</evidence>
<sequence length="226" mass="25356">MWMQQVLTLVFNLGDTYLTMGCLSVQDLIFLPTLYVLLHMRMSHCMYCQRYVLQAHVVSAVLNLSENCTTKLLKPYLDGIVGKQLILLQNAKKMVQEGALASVADSYKYYDAVMPYLKTIPVNAPDIANRMLRAKSMKCISLVGMADGKDKFKDNAKQVTDFLMSPQGSQLETDDPIISYMLQVDMLDGMTVEKVKDELALDENDIELASRSCALINHVSFIHSGL</sequence>
<reference evidence="1 2" key="2">
    <citation type="journal article" date="2022" name="Mol. Ecol. Resour.">
        <title>The genomes of chicory, endive, great burdock and yacon provide insights into Asteraceae paleo-polyploidization history and plant inulin production.</title>
        <authorList>
            <person name="Fan W."/>
            <person name="Wang S."/>
            <person name="Wang H."/>
            <person name="Wang A."/>
            <person name="Jiang F."/>
            <person name="Liu H."/>
            <person name="Zhao H."/>
            <person name="Xu D."/>
            <person name="Zhang Y."/>
        </authorList>
    </citation>
    <scope>NUCLEOTIDE SEQUENCE [LARGE SCALE GENOMIC DNA]</scope>
    <source>
        <strain evidence="2">cv. Niubang</strain>
    </source>
</reference>
<reference evidence="2" key="1">
    <citation type="journal article" date="2022" name="Mol. Ecol. Resour.">
        <title>The genomes of chicory, endive, great burdock and yacon provide insights into Asteraceae palaeo-polyploidization history and plant inulin production.</title>
        <authorList>
            <person name="Fan W."/>
            <person name="Wang S."/>
            <person name="Wang H."/>
            <person name="Wang A."/>
            <person name="Jiang F."/>
            <person name="Liu H."/>
            <person name="Zhao H."/>
            <person name="Xu D."/>
            <person name="Zhang Y."/>
        </authorList>
    </citation>
    <scope>NUCLEOTIDE SEQUENCE [LARGE SCALE GENOMIC DNA]</scope>
    <source>
        <strain evidence="2">cv. Niubang</strain>
    </source>
</reference>
<protein>
    <submittedName>
        <fullName evidence="1">Uncharacterized protein</fullName>
    </submittedName>
</protein>
<name>A0ACB8XM60_ARCLA</name>